<dbReference type="EMBL" id="OQ626729">
    <property type="protein sequence ID" value="WNZ75138.1"/>
    <property type="molecule type" value="Genomic_DNA"/>
</dbReference>
<dbReference type="InterPro" id="IPR032466">
    <property type="entry name" value="Metal_Hydrolase"/>
</dbReference>
<feature type="domain" description="Amidohydrolase-related" evidence="9">
    <location>
        <begin position="4"/>
        <end position="292"/>
    </location>
</feature>
<proteinExistence type="inferred from homology"/>
<dbReference type="GO" id="GO:0016787">
    <property type="term" value="F:hydrolase activity"/>
    <property type="evidence" value="ECO:0007669"/>
    <property type="project" value="InterPro"/>
</dbReference>
<protein>
    <recommendedName>
        <fullName evidence="7">6-methylsalicylate decarboxylase</fullName>
        <ecNumber evidence="7">4.1.1.52</ecNumber>
    </recommendedName>
</protein>
<keyword evidence="3 8" id="KW-0210">Decarboxylase</keyword>
<evidence type="ECO:0000256" key="7">
    <source>
        <dbReference type="ARBA" id="ARBA00038889"/>
    </source>
</evidence>
<dbReference type="Gene3D" id="3.20.20.140">
    <property type="entry name" value="Metal-dependent hydrolases"/>
    <property type="match status" value="1"/>
</dbReference>
<dbReference type="InterPro" id="IPR032465">
    <property type="entry name" value="ACMSD"/>
</dbReference>
<keyword evidence="5 8" id="KW-0456">Lyase</keyword>
<dbReference type="PANTHER" id="PTHR21240">
    <property type="entry name" value="2-AMINO-3-CARBOXYLMUCONATE-6-SEMIALDEHYDE DECARBOXYLASE"/>
    <property type="match status" value="1"/>
</dbReference>
<dbReference type="GO" id="GO:0046872">
    <property type="term" value="F:metal ion binding"/>
    <property type="evidence" value="ECO:0007669"/>
    <property type="project" value="UniProtKB-KW"/>
</dbReference>
<dbReference type="InterPro" id="IPR006680">
    <property type="entry name" value="Amidohydro-rel"/>
</dbReference>
<evidence type="ECO:0000313" key="10">
    <source>
        <dbReference type="EMBL" id="WNZ75138.1"/>
    </source>
</evidence>
<dbReference type="GO" id="GO:0047596">
    <property type="term" value="F:6-methylsalicylate decarboxylase activity"/>
    <property type="evidence" value="ECO:0007669"/>
    <property type="project" value="UniProtKB-EC"/>
</dbReference>
<keyword evidence="2" id="KW-0479">Metal-binding</keyword>
<dbReference type="PANTHER" id="PTHR21240:SF29">
    <property type="entry name" value="AMIDOHYDROLASE-RELATED DOMAIN-CONTAINING PROTEIN"/>
    <property type="match status" value="1"/>
</dbReference>
<evidence type="ECO:0000256" key="2">
    <source>
        <dbReference type="ARBA" id="ARBA00022723"/>
    </source>
</evidence>
<evidence type="ECO:0000259" key="9">
    <source>
        <dbReference type="Pfam" id="PF04909"/>
    </source>
</evidence>
<comment type="similarity">
    <text evidence="1">Belongs to the metallo-dependent hydrolases superfamily. ACMSD family.</text>
</comment>
<evidence type="ECO:0000256" key="1">
    <source>
        <dbReference type="ARBA" id="ARBA00005871"/>
    </source>
</evidence>
<dbReference type="GO" id="GO:0005829">
    <property type="term" value="C:cytosol"/>
    <property type="evidence" value="ECO:0007669"/>
    <property type="project" value="TreeGrafter"/>
</dbReference>
<sequence length="338" mass="36924">MGYIDVHHHFLTEDYAAAWKASGDIPPGLTPPQWSIDLDLAFLDRHNIDTAILSLSAPGVGLSHLTPEQAVVLARQINEQAAAIRDAHPSRFGFFATLPILNSDDISLAVEEARYALDTLHADGVTLFTSYHGRYLGHADFTPLWEELNRRAAVVFVHPASLSPDSPSLGPTASTNRRPPPIIDFPHETTRTAIHLITSNALRRFPHVKIILSHGGGTLPYVATRVAHLTADTGILARNGDTRTAQELLEDAKKFYFDVALSGFEEPLGLLTRFAKEEHVLWGSDFPFVREATVGGQMQVLEGFVGKGEGKDGKGGVVGGIQRHAAERLFPRLARRGE</sequence>
<evidence type="ECO:0000256" key="5">
    <source>
        <dbReference type="ARBA" id="ARBA00023239"/>
    </source>
</evidence>
<reference evidence="10" key="1">
    <citation type="journal article" date="2023" name="J. Nat. Prod.">
        <title>Genome Mining and Biosynthetic Reconstitution of Fungal Depsidone Mollicellins Reveal a Dual Functional Cytochrome P450 for Ether Formation.</title>
        <authorList>
            <person name="Zhao X."/>
            <person name="Chen Y."/>
            <person name="Long T."/>
            <person name="Liu Z."/>
            <person name="Zhang Q."/>
            <person name="Zhang H."/>
            <person name="Yan Y."/>
            <person name="Zhang C."/>
            <person name="Zhu Y."/>
        </authorList>
    </citation>
    <scope>NUCLEOTIDE SEQUENCE</scope>
    <source>
        <strain evidence="10">SCSIO SY280D</strain>
    </source>
</reference>
<evidence type="ECO:0000256" key="8">
    <source>
        <dbReference type="RuleBase" id="RU366045"/>
    </source>
</evidence>
<dbReference type="Pfam" id="PF04909">
    <property type="entry name" value="Amidohydro_2"/>
    <property type="match status" value="1"/>
</dbReference>
<dbReference type="GO" id="GO:0019748">
    <property type="term" value="P:secondary metabolic process"/>
    <property type="evidence" value="ECO:0007669"/>
    <property type="project" value="TreeGrafter"/>
</dbReference>
<accession>A0AA96XT94</accession>
<evidence type="ECO:0000256" key="4">
    <source>
        <dbReference type="ARBA" id="ARBA00022833"/>
    </source>
</evidence>
<organism evidence="10">
    <name type="scientific">Ovatospora sp</name>
    <dbReference type="NCBI Taxonomy" id="2911399"/>
    <lineage>
        <taxon>Eukaryota</taxon>
        <taxon>Fungi</taxon>
        <taxon>Dikarya</taxon>
        <taxon>Ascomycota</taxon>
        <taxon>Pezizomycotina</taxon>
        <taxon>Sordariomycetes</taxon>
        <taxon>Sordariomycetidae</taxon>
        <taxon>Sordariales</taxon>
        <taxon>Chaetomiaceae</taxon>
        <taxon>Ovatospora</taxon>
    </lineage>
</organism>
<dbReference type="AlphaFoldDB" id="A0AA96XT94"/>
<keyword evidence="4" id="KW-0862">Zinc</keyword>
<dbReference type="SUPFAM" id="SSF51556">
    <property type="entry name" value="Metallo-dependent hydrolases"/>
    <property type="match status" value="1"/>
</dbReference>
<evidence type="ECO:0000256" key="6">
    <source>
        <dbReference type="ARBA" id="ARBA00036832"/>
    </source>
</evidence>
<dbReference type="EC" id="4.1.1.52" evidence="7"/>
<name>A0AA96XT94_9PEZI</name>
<comment type="catalytic activity">
    <reaction evidence="6">
        <text>6-methylsalicylate + H(+) = 3-methylphenol + CO2</text>
        <dbReference type="Rhea" id="RHEA:23112"/>
        <dbReference type="ChEBI" id="CHEBI:15378"/>
        <dbReference type="ChEBI" id="CHEBI:16526"/>
        <dbReference type="ChEBI" id="CHEBI:17231"/>
        <dbReference type="ChEBI" id="CHEBI:36658"/>
        <dbReference type="EC" id="4.1.1.52"/>
    </reaction>
    <physiologicalReaction direction="left-to-right" evidence="6">
        <dbReference type="Rhea" id="RHEA:23113"/>
    </physiologicalReaction>
</comment>
<evidence type="ECO:0000256" key="3">
    <source>
        <dbReference type="ARBA" id="ARBA00022793"/>
    </source>
</evidence>